<name>A0ACC2WLI9_9TREE</name>
<gene>
    <name evidence="1" type="ORF">QFC19_000697</name>
</gene>
<organism evidence="1 2">
    <name type="scientific">Naganishia cerealis</name>
    <dbReference type="NCBI Taxonomy" id="610337"/>
    <lineage>
        <taxon>Eukaryota</taxon>
        <taxon>Fungi</taxon>
        <taxon>Dikarya</taxon>
        <taxon>Basidiomycota</taxon>
        <taxon>Agaricomycotina</taxon>
        <taxon>Tremellomycetes</taxon>
        <taxon>Filobasidiales</taxon>
        <taxon>Filobasidiaceae</taxon>
        <taxon>Naganishia</taxon>
    </lineage>
</organism>
<evidence type="ECO:0000313" key="2">
    <source>
        <dbReference type="Proteomes" id="UP001241377"/>
    </source>
</evidence>
<keyword evidence="2" id="KW-1185">Reference proteome</keyword>
<proteinExistence type="predicted"/>
<reference evidence="1" key="1">
    <citation type="submission" date="2023-04" db="EMBL/GenBank/DDBJ databases">
        <title>Draft Genome sequencing of Naganishia species isolated from polar environments using Oxford Nanopore Technology.</title>
        <authorList>
            <person name="Leo P."/>
            <person name="Venkateswaran K."/>
        </authorList>
    </citation>
    <scope>NUCLEOTIDE SEQUENCE</scope>
    <source>
        <strain evidence="1">MNA-CCFEE 5261</strain>
    </source>
</reference>
<accession>A0ACC2WLI9</accession>
<comment type="caution">
    <text evidence="1">The sequence shown here is derived from an EMBL/GenBank/DDBJ whole genome shotgun (WGS) entry which is preliminary data.</text>
</comment>
<dbReference type="EMBL" id="JASBWR010000005">
    <property type="protein sequence ID" value="KAJ9112278.1"/>
    <property type="molecule type" value="Genomic_DNA"/>
</dbReference>
<evidence type="ECO:0000313" key="1">
    <source>
        <dbReference type="EMBL" id="KAJ9112278.1"/>
    </source>
</evidence>
<protein>
    <submittedName>
        <fullName evidence="1">Uncharacterized protein</fullName>
    </submittedName>
</protein>
<sequence length="271" mass="29356">MSATHANTEMEKSGHTDSASHAVSSLDTQVYELLKELENKLWELSKAKNLFRLESNMYEGEFRSDLNQGRPVTSRFGGLRVGSLVYHRGSSFHRDNAFTPMAGEQAGEVFNYLLVKRQTGPPSQSSTRPTIEETLAKIYDTPGGIGFSDGEIKDDRLTSEAWEMLKHVRELAAKALECLNATPPGAEKADGASSCRDSVTQSRQSLENNGTLHETTFSAMTTDTRVSPDDVSYASDSVLLPQAGPGDSQSTKLSSCPAAGTTVSTKRPSEA</sequence>
<dbReference type="Proteomes" id="UP001241377">
    <property type="component" value="Unassembled WGS sequence"/>
</dbReference>